<evidence type="ECO:0000256" key="5">
    <source>
        <dbReference type="SAM" id="Phobius"/>
    </source>
</evidence>
<keyword evidence="5" id="KW-0812">Transmembrane</keyword>
<dbReference type="Proteomes" id="UP000695562">
    <property type="component" value="Unassembled WGS sequence"/>
</dbReference>
<accession>A0A8J4UWL4</accession>
<dbReference type="OrthoDB" id="19501at2759"/>
<keyword evidence="1" id="KW-0328">Glycosyltransferase</keyword>
<keyword evidence="9" id="KW-1185">Reference proteome</keyword>
<dbReference type="InterPro" id="IPR041400">
    <property type="entry name" value="PARP16_N"/>
</dbReference>
<dbReference type="InterPro" id="IPR051838">
    <property type="entry name" value="ARTD_PARP"/>
</dbReference>
<reference evidence="8" key="1">
    <citation type="submission" date="2020-01" db="EMBL/GenBank/DDBJ databases">
        <title>Development of genomics and gene disruption for Polysphondylium violaceum indicates a role for the polyketide synthase stlB in stalk morphogenesis.</title>
        <authorList>
            <person name="Narita B."/>
            <person name="Kawabe Y."/>
            <person name="Kin K."/>
            <person name="Saito T."/>
            <person name="Gibbs R."/>
            <person name="Kuspa A."/>
            <person name="Muzny D."/>
            <person name="Queller D."/>
            <person name="Richards S."/>
            <person name="Strassman J."/>
            <person name="Sucgang R."/>
            <person name="Worley K."/>
            <person name="Schaap P."/>
        </authorList>
    </citation>
    <scope>NUCLEOTIDE SEQUENCE</scope>
    <source>
        <strain evidence="8">QSvi11</strain>
    </source>
</reference>
<dbReference type="PANTHER" id="PTHR21328">
    <property type="entry name" value="POLY ADP-RIBOSE POLYMERASE FAMILY, MEMBER PARP"/>
    <property type="match status" value="1"/>
</dbReference>
<dbReference type="GO" id="GO:0003950">
    <property type="term" value="F:NAD+ poly-ADP-ribosyltransferase activity"/>
    <property type="evidence" value="ECO:0007669"/>
    <property type="project" value="InterPro"/>
</dbReference>
<feature type="transmembrane region" description="Helical" evidence="5">
    <location>
        <begin position="342"/>
        <end position="360"/>
    </location>
</feature>
<dbReference type="Pfam" id="PF18084">
    <property type="entry name" value="ARTD15_N"/>
    <property type="match status" value="1"/>
</dbReference>
<comment type="caution">
    <text evidence="8">The sequence shown here is derived from an EMBL/GenBank/DDBJ whole genome shotgun (WGS) entry which is preliminary data.</text>
</comment>
<keyword evidence="4" id="KW-0520">NAD</keyword>
<evidence type="ECO:0000259" key="6">
    <source>
        <dbReference type="Pfam" id="PF00644"/>
    </source>
</evidence>
<dbReference type="Pfam" id="PF00644">
    <property type="entry name" value="PARP"/>
    <property type="match status" value="1"/>
</dbReference>
<keyword evidence="3" id="KW-0548">Nucleotidyltransferase</keyword>
<evidence type="ECO:0000313" key="8">
    <source>
        <dbReference type="EMBL" id="KAF2069825.1"/>
    </source>
</evidence>
<dbReference type="Gene3D" id="3.90.228.10">
    <property type="match status" value="1"/>
</dbReference>
<feature type="domain" description="PARP16 N-terminal" evidence="7">
    <location>
        <begin position="12"/>
        <end position="96"/>
    </location>
</feature>
<evidence type="ECO:0000313" key="9">
    <source>
        <dbReference type="Proteomes" id="UP000695562"/>
    </source>
</evidence>
<evidence type="ECO:0008006" key="10">
    <source>
        <dbReference type="Google" id="ProtNLM"/>
    </source>
</evidence>
<dbReference type="GO" id="GO:0016779">
    <property type="term" value="F:nucleotidyltransferase activity"/>
    <property type="evidence" value="ECO:0007669"/>
    <property type="project" value="UniProtKB-KW"/>
</dbReference>
<proteinExistence type="predicted"/>
<dbReference type="AlphaFoldDB" id="A0A8J4UWL4"/>
<gene>
    <name evidence="8" type="ORF">CYY_008863</name>
</gene>
<protein>
    <recommendedName>
        <fullName evidence="10">PARP</fullName>
    </recommendedName>
</protein>
<dbReference type="EMBL" id="AJWJ01000589">
    <property type="protein sequence ID" value="KAF2069825.1"/>
    <property type="molecule type" value="Genomic_DNA"/>
</dbReference>
<organism evidence="8 9">
    <name type="scientific">Polysphondylium violaceum</name>
    <dbReference type="NCBI Taxonomy" id="133409"/>
    <lineage>
        <taxon>Eukaryota</taxon>
        <taxon>Amoebozoa</taxon>
        <taxon>Evosea</taxon>
        <taxon>Eumycetozoa</taxon>
        <taxon>Dictyostelia</taxon>
        <taxon>Dictyosteliales</taxon>
        <taxon>Dictyosteliaceae</taxon>
        <taxon>Polysphondylium</taxon>
    </lineage>
</organism>
<dbReference type="InterPro" id="IPR012317">
    <property type="entry name" value="Poly(ADP-ribose)pol_cat_dom"/>
</dbReference>
<keyword evidence="5" id="KW-1133">Transmembrane helix</keyword>
<feature type="domain" description="PARP catalytic" evidence="6">
    <location>
        <begin position="138"/>
        <end position="205"/>
    </location>
</feature>
<evidence type="ECO:0000256" key="4">
    <source>
        <dbReference type="ARBA" id="ARBA00023027"/>
    </source>
</evidence>
<evidence type="ECO:0000256" key="1">
    <source>
        <dbReference type="ARBA" id="ARBA00022676"/>
    </source>
</evidence>
<dbReference type="SUPFAM" id="SSF56399">
    <property type="entry name" value="ADP-ribosylation"/>
    <property type="match status" value="1"/>
</dbReference>
<evidence type="ECO:0000256" key="3">
    <source>
        <dbReference type="ARBA" id="ARBA00022695"/>
    </source>
</evidence>
<name>A0A8J4UWL4_9MYCE</name>
<evidence type="ECO:0000259" key="7">
    <source>
        <dbReference type="Pfam" id="PF18084"/>
    </source>
</evidence>
<keyword evidence="5" id="KW-0472">Membrane</keyword>
<evidence type="ECO:0000256" key="2">
    <source>
        <dbReference type="ARBA" id="ARBA00022679"/>
    </source>
</evidence>
<sequence>MVMIIEELADEFQKKPLECDIMISLFYLTVHSPKQQTICNPFPSSHLKSVGNNIRIKDFDGISKLLSEIPDVYSLSNIETLNKLSKECLQLLYFILFHNSDSFSIEIKDFKEYEKKTNGYLISESLDHFKSSSIASHVFKLKYNEKRYKEAAKEKGVVLGYHGSSNENWYNIIKGRGFSFQFASEESLFGKGIYFSSDSKVSHCFIKWSSTDIAPSAASKKQWWPQSVWSKKDKIGILAACQILNTIDTHRGLLVKMRHKKNSTSSSTIYNHTDKDRELPGHYILSTEPTEIQVKYLLLFSENDIINNNSSSSSSNNRNNINNSNHNNRQINNSKFRFFKPMYIFLFIFLSYIILLVWVGSNDKSSNTKSGNKKVIFH</sequence>
<keyword evidence="2" id="KW-0808">Transferase</keyword>